<name>A0ABN9QRY7_9DINO</name>
<keyword evidence="2" id="KW-1185">Reference proteome</keyword>
<evidence type="ECO:0008006" key="3">
    <source>
        <dbReference type="Google" id="ProtNLM"/>
    </source>
</evidence>
<protein>
    <recommendedName>
        <fullName evidence="3">WWE domain-containing protein</fullName>
    </recommendedName>
</protein>
<evidence type="ECO:0000313" key="2">
    <source>
        <dbReference type="Proteomes" id="UP001189429"/>
    </source>
</evidence>
<sequence length="442" mass="48255">MGPNVLGKLGLLPASRAQAATGSVSPATEDGACHDVECAAPACGPENDAGRRCTPGPPARHACAKAQQASHRLAGLLAAGPPPGLCCDDSAYFYAKQHAFEEQYAFDEQQAFTEHFAEFGHCEFVADAVPSHLGDGLTTAPAHRGHDGAQLFAPKDDIEQQASGKKFINEEAGDNQAPAISDGEPVASQLRFDSASPKQDSFKEPSGDPQQLDEILRQYPQLDFVRALKPMERELAVKELMAMVPTESTDVQDDLPTVDREGLNDTTCENQVCIDLQRPDLGGADKEVIDWRTEADEEPLEQPVVEALDKRVEDHLLSDNKELSDTACGILEPAKKDAVDPCGETAMEQTALVCDTTCEDHQYQWRVCGLNGEWEDFTSCGNVSDDEALEARYQRLLSGRSDAKIKMKLKTHLFKMDFRNMSLRAVTRNGLGARLRLCRDLL</sequence>
<comment type="caution">
    <text evidence="1">The sequence shown here is derived from an EMBL/GenBank/DDBJ whole genome shotgun (WGS) entry which is preliminary data.</text>
</comment>
<gene>
    <name evidence="1" type="ORF">PCOR1329_LOCUS13913</name>
</gene>
<proteinExistence type="predicted"/>
<reference evidence="1" key="1">
    <citation type="submission" date="2023-10" db="EMBL/GenBank/DDBJ databases">
        <authorList>
            <person name="Chen Y."/>
            <person name="Shah S."/>
            <person name="Dougan E. K."/>
            <person name="Thang M."/>
            <person name="Chan C."/>
        </authorList>
    </citation>
    <scope>NUCLEOTIDE SEQUENCE [LARGE SCALE GENOMIC DNA]</scope>
</reference>
<organism evidence="1 2">
    <name type="scientific">Prorocentrum cordatum</name>
    <dbReference type="NCBI Taxonomy" id="2364126"/>
    <lineage>
        <taxon>Eukaryota</taxon>
        <taxon>Sar</taxon>
        <taxon>Alveolata</taxon>
        <taxon>Dinophyceae</taxon>
        <taxon>Prorocentrales</taxon>
        <taxon>Prorocentraceae</taxon>
        <taxon>Prorocentrum</taxon>
    </lineage>
</organism>
<dbReference type="Proteomes" id="UP001189429">
    <property type="component" value="Unassembled WGS sequence"/>
</dbReference>
<evidence type="ECO:0000313" key="1">
    <source>
        <dbReference type="EMBL" id="CAK0808273.1"/>
    </source>
</evidence>
<dbReference type="EMBL" id="CAUYUJ010004125">
    <property type="protein sequence ID" value="CAK0808273.1"/>
    <property type="molecule type" value="Genomic_DNA"/>
</dbReference>
<accession>A0ABN9QRY7</accession>